<dbReference type="Proteomes" id="UP000298390">
    <property type="component" value="Unassembled WGS sequence"/>
</dbReference>
<evidence type="ECO:0000313" key="2">
    <source>
        <dbReference type="Proteomes" id="UP000298390"/>
    </source>
</evidence>
<dbReference type="EMBL" id="SEKV01000040">
    <property type="protein sequence ID" value="TFY67988.1"/>
    <property type="molecule type" value="Genomic_DNA"/>
</dbReference>
<sequence length="232" mass="25079">MYIDTSSILQTFTSSLIASALQYGWTSDANATDFSGYGKVADCSLSGFVPSFPSNQTQLTIPANLDPQFIGLAFGVQNYTCTSSNNFTNVGAIAELIDVSCYVHAPWFDTLQDTLLPAWDELSQSMSIQQVLDFVHFLNPPASLAQHYFVPNPGNSDAFIVAKGNGTLPSPDDPKKDVAWLEVLNVQGKVAAELFRFDTVGGQPPSSCTFGKDPDISVNYVGKYVFYGGDLN</sequence>
<dbReference type="Pfam" id="PF11937">
    <property type="entry name" value="DUF3455"/>
    <property type="match status" value="1"/>
</dbReference>
<evidence type="ECO:0000313" key="1">
    <source>
        <dbReference type="EMBL" id="TFY67988.1"/>
    </source>
</evidence>
<evidence type="ECO:0008006" key="3">
    <source>
        <dbReference type="Google" id="ProtNLM"/>
    </source>
</evidence>
<gene>
    <name evidence="1" type="ORF">EVJ58_g1280</name>
</gene>
<name>A0A4Y9Z237_9APHY</name>
<dbReference type="PANTHER" id="PTHR35567">
    <property type="entry name" value="MALATE DEHYDROGENASE (AFU_ORTHOLOGUE AFUA_2G13800)"/>
    <property type="match status" value="1"/>
</dbReference>
<organism evidence="1 2">
    <name type="scientific">Rhodofomes roseus</name>
    <dbReference type="NCBI Taxonomy" id="34475"/>
    <lineage>
        <taxon>Eukaryota</taxon>
        <taxon>Fungi</taxon>
        <taxon>Dikarya</taxon>
        <taxon>Basidiomycota</taxon>
        <taxon>Agaricomycotina</taxon>
        <taxon>Agaricomycetes</taxon>
        <taxon>Polyporales</taxon>
        <taxon>Rhodofomes</taxon>
    </lineage>
</organism>
<dbReference type="PANTHER" id="PTHR35567:SF1">
    <property type="entry name" value="CONSERVED FUNGAL PROTEIN (AFU_ORTHOLOGUE AFUA_1G14230)"/>
    <property type="match status" value="1"/>
</dbReference>
<accession>A0A4Y9Z237</accession>
<dbReference type="InterPro" id="IPR021851">
    <property type="entry name" value="DUF3455"/>
</dbReference>
<proteinExistence type="predicted"/>
<protein>
    <recommendedName>
        <fullName evidence="3">Malate dehydrogenase</fullName>
    </recommendedName>
</protein>
<dbReference type="AlphaFoldDB" id="A0A4Y9Z237"/>
<comment type="caution">
    <text evidence="1">The sequence shown here is derived from an EMBL/GenBank/DDBJ whole genome shotgun (WGS) entry which is preliminary data.</text>
</comment>
<reference evidence="1 2" key="1">
    <citation type="submission" date="2019-01" db="EMBL/GenBank/DDBJ databases">
        <title>Genome sequencing of the rare red list fungi Fomitopsis rosea.</title>
        <authorList>
            <person name="Buettner E."/>
            <person name="Kellner H."/>
        </authorList>
    </citation>
    <scope>NUCLEOTIDE SEQUENCE [LARGE SCALE GENOMIC DNA]</scope>
    <source>
        <strain evidence="1 2">DSM 105464</strain>
    </source>
</reference>